<dbReference type="GO" id="GO:0005524">
    <property type="term" value="F:ATP binding"/>
    <property type="evidence" value="ECO:0007669"/>
    <property type="project" value="UniProtKB-KW"/>
</dbReference>
<dbReference type="InterPro" id="IPR011712">
    <property type="entry name" value="Sig_transdc_His_kin_sub3_dim/P"/>
</dbReference>
<keyword evidence="4" id="KW-0808">Transferase</keyword>
<dbReference type="PANTHER" id="PTHR24421">
    <property type="entry name" value="NITRATE/NITRITE SENSOR PROTEIN NARX-RELATED"/>
    <property type="match status" value="1"/>
</dbReference>
<sequence length="360" mass="39088">MNAPLAQSILDSLDSRIAVIDGDGAILEANPSWERFDTARSELGLGSAKVGSNFLEILREAARGGRAFAPEGLKGIASVIARERTFASLDYQVETPSGTRWFRVCATPLEGSERGAVLSHAETTERMSALVELEVAHERQRNLSSRLLSAQEDERRRIAGELHDDIGQSLTALKITLHRLAARTPVEARPLIDEGLRVTDDTLERLRLLIHDLRPPQLDALGLVDALGWLVERQRDATGTDIRFSFSGVEEHRPPPDIEVACFRVAQEGLSNATQHAKASMILVKLAYEDPLLKLVIQDDGAGFDEAAGRRSAIQSGSLGLVGMEERARLVGGRVRLTTAPGAGTTLSAQFPYRHANPAG</sequence>
<feature type="domain" description="Histidine kinase" evidence="9">
    <location>
        <begin position="161"/>
        <end position="355"/>
    </location>
</feature>
<comment type="catalytic activity">
    <reaction evidence="1">
        <text>ATP + protein L-histidine = ADP + protein N-phospho-L-histidine.</text>
        <dbReference type="EC" id="2.7.13.3"/>
    </reaction>
</comment>
<keyword evidence="8" id="KW-0902">Two-component regulatory system</keyword>
<dbReference type="EC" id="2.7.13.3" evidence="2"/>
<evidence type="ECO:0000256" key="4">
    <source>
        <dbReference type="ARBA" id="ARBA00022679"/>
    </source>
</evidence>
<dbReference type="InterPro" id="IPR003594">
    <property type="entry name" value="HATPase_dom"/>
</dbReference>
<evidence type="ECO:0000256" key="8">
    <source>
        <dbReference type="ARBA" id="ARBA00023012"/>
    </source>
</evidence>
<dbReference type="Pfam" id="PF02518">
    <property type="entry name" value="HATPase_c"/>
    <property type="match status" value="1"/>
</dbReference>
<dbReference type="Proteomes" id="UP000501534">
    <property type="component" value="Chromosome"/>
</dbReference>
<dbReference type="InterPro" id="IPR035965">
    <property type="entry name" value="PAS-like_dom_sf"/>
</dbReference>
<evidence type="ECO:0000256" key="3">
    <source>
        <dbReference type="ARBA" id="ARBA00022553"/>
    </source>
</evidence>
<evidence type="ECO:0000256" key="1">
    <source>
        <dbReference type="ARBA" id="ARBA00000085"/>
    </source>
</evidence>
<dbReference type="AlphaFoldDB" id="A0A6M4GV49"/>
<evidence type="ECO:0000256" key="7">
    <source>
        <dbReference type="ARBA" id="ARBA00022840"/>
    </source>
</evidence>
<dbReference type="InterPro" id="IPR050482">
    <property type="entry name" value="Sensor_HK_TwoCompSys"/>
</dbReference>
<dbReference type="Pfam" id="PF07730">
    <property type="entry name" value="HisKA_3"/>
    <property type="match status" value="1"/>
</dbReference>
<keyword evidence="7" id="KW-0067">ATP-binding</keyword>
<evidence type="ECO:0000256" key="2">
    <source>
        <dbReference type="ARBA" id="ARBA00012438"/>
    </source>
</evidence>
<dbReference type="GO" id="GO:0000155">
    <property type="term" value="F:phosphorelay sensor kinase activity"/>
    <property type="evidence" value="ECO:0007669"/>
    <property type="project" value="InterPro"/>
</dbReference>
<evidence type="ECO:0000313" key="10">
    <source>
        <dbReference type="EMBL" id="QJR11159.1"/>
    </source>
</evidence>
<evidence type="ECO:0000256" key="5">
    <source>
        <dbReference type="ARBA" id="ARBA00022741"/>
    </source>
</evidence>
<dbReference type="PANTHER" id="PTHR24421:SF10">
    <property type="entry name" value="NITRATE_NITRITE SENSOR PROTEIN NARQ"/>
    <property type="match status" value="1"/>
</dbReference>
<keyword evidence="3" id="KW-0597">Phosphoprotein</keyword>
<protein>
    <recommendedName>
        <fullName evidence="2">histidine kinase</fullName>
        <ecNumber evidence="2">2.7.13.3</ecNumber>
    </recommendedName>
</protein>
<dbReference type="Gene3D" id="1.20.5.1930">
    <property type="match status" value="1"/>
</dbReference>
<dbReference type="SUPFAM" id="SSF55785">
    <property type="entry name" value="PYP-like sensor domain (PAS domain)"/>
    <property type="match status" value="1"/>
</dbReference>
<dbReference type="SMART" id="SM00387">
    <property type="entry name" value="HATPase_c"/>
    <property type="match status" value="1"/>
</dbReference>
<dbReference type="GO" id="GO:0046983">
    <property type="term" value="F:protein dimerization activity"/>
    <property type="evidence" value="ECO:0007669"/>
    <property type="project" value="InterPro"/>
</dbReference>
<dbReference type="CDD" id="cd16917">
    <property type="entry name" value="HATPase_UhpB-NarQ-NarX-like"/>
    <property type="match status" value="1"/>
</dbReference>
<dbReference type="InterPro" id="IPR005467">
    <property type="entry name" value="His_kinase_dom"/>
</dbReference>
<dbReference type="InterPro" id="IPR036890">
    <property type="entry name" value="HATPase_C_sf"/>
</dbReference>
<evidence type="ECO:0000256" key="6">
    <source>
        <dbReference type="ARBA" id="ARBA00022777"/>
    </source>
</evidence>
<name>A0A6M4GV49_9PROT</name>
<dbReference type="Gene3D" id="3.30.565.10">
    <property type="entry name" value="Histidine kinase-like ATPase, C-terminal domain"/>
    <property type="match status" value="1"/>
</dbReference>
<accession>A0A6M4GV49</accession>
<evidence type="ECO:0000259" key="9">
    <source>
        <dbReference type="PROSITE" id="PS50109"/>
    </source>
</evidence>
<dbReference type="KEGG" id="uru:DSM104443_02231"/>
<dbReference type="GO" id="GO:0016020">
    <property type="term" value="C:membrane"/>
    <property type="evidence" value="ECO:0007669"/>
    <property type="project" value="InterPro"/>
</dbReference>
<gene>
    <name evidence="10" type="ORF">DSM104443_02231</name>
</gene>
<organism evidence="10 11">
    <name type="scientific">Usitatibacter rugosus</name>
    <dbReference type="NCBI Taxonomy" id="2732067"/>
    <lineage>
        <taxon>Bacteria</taxon>
        <taxon>Pseudomonadati</taxon>
        <taxon>Pseudomonadota</taxon>
        <taxon>Betaproteobacteria</taxon>
        <taxon>Nitrosomonadales</taxon>
        <taxon>Usitatibacteraceae</taxon>
        <taxon>Usitatibacter</taxon>
    </lineage>
</organism>
<keyword evidence="6" id="KW-0418">Kinase</keyword>
<dbReference type="Gene3D" id="3.30.450.20">
    <property type="entry name" value="PAS domain"/>
    <property type="match status" value="1"/>
</dbReference>
<dbReference type="EMBL" id="CP053069">
    <property type="protein sequence ID" value="QJR11159.1"/>
    <property type="molecule type" value="Genomic_DNA"/>
</dbReference>
<keyword evidence="5" id="KW-0547">Nucleotide-binding</keyword>
<dbReference type="PROSITE" id="PS50109">
    <property type="entry name" value="HIS_KIN"/>
    <property type="match status" value="1"/>
</dbReference>
<reference evidence="10 11" key="1">
    <citation type="submission" date="2020-04" db="EMBL/GenBank/DDBJ databases">
        <title>Usitatibacter rugosus gen. nov., sp. nov. and Usitatibacter palustris sp. nov., novel members of Usitatibacteraceae fam. nov. within the order Nitrosomonadales isolated from soil.</title>
        <authorList>
            <person name="Huber K.J."/>
            <person name="Neumann-Schaal M."/>
            <person name="Geppert A."/>
            <person name="Luckner M."/>
            <person name="Wanner G."/>
            <person name="Overmann J."/>
        </authorList>
    </citation>
    <scope>NUCLEOTIDE SEQUENCE [LARGE SCALE GENOMIC DNA]</scope>
    <source>
        <strain evidence="10 11">0125_3</strain>
    </source>
</reference>
<dbReference type="RefSeq" id="WP_171092265.1">
    <property type="nucleotide sequence ID" value="NZ_CP053069.1"/>
</dbReference>
<keyword evidence="11" id="KW-1185">Reference proteome</keyword>
<dbReference type="SUPFAM" id="SSF55874">
    <property type="entry name" value="ATPase domain of HSP90 chaperone/DNA topoisomerase II/histidine kinase"/>
    <property type="match status" value="1"/>
</dbReference>
<proteinExistence type="predicted"/>
<evidence type="ECO:0000313" key="11">
    <source>
        <dbReference type="Proteomes" id="UP000501534"/>
    </source>
</evidence>